<evidence type="ECO:0000313" key="1">
    <source>
        <dbReference type="EMBL" id="OBY09560.1"/>
    </source>
</evidence>
<comment type="caution">
    <text evidence="1">The sequence shown here is derived from an EMBL/GenBank/DDBJ whole genome shotgun (WGS) entry which is preliminary data.</text>
</comment>
<organism evidence="1 2">
    <name type="scientific">Clostridium paraputrificum</name>
    <dbReference type="NCBI Taxonomy" id="29363"/>
    <lineage>
        <taxon>Bacteria</taxon>
        <taxon>Bacillati</taxon>
        <taxon>Bacillota</taxon>
        <taxon>Clostridia</taxon>
        <taxon>Eubacteriales</taxon>
        <taxon>Clostridiaceae</taxon>
        <taxon>Clostridium</taxon>
    </lineage>
</organism>
<accession>A0A174VLE0</accession>
<name>A0A174VLE0_9CLOT</name>
<dbReference type="Proteomes" id="UP000092714">
    <property type="component" value="Unassembled WGS sequence"/>
</dbReference>
<gene>
    <name evidence="1" type="ORF">CP373A1_15295</name>
</gene>
<dbReference type="EMBL" id="MAPZ01000030">
    <property type="protein sequence ID" value="OBY09560.1"/>
    <property type="molecule type" value="Genomic_DNA"/>
</dbReference>
<protein>
    <submittedName>
        <fullName evidence="1">Uncharacterized protein</fullName>
    </submittedName>
</protein>
<reference evidence="1 2" key="1">
    <citation type="submission" date="2016-06" db="EMBL/GenBank/DDBJ databases">
        <authorList>
            <person name="Kjaerup R.B."/>
            <person name="Dalgaard T.S."/>
            <person name="Juul-Madsen H.R."/>
        </authorList>
    </citation>
    <scope>NUCLEOTIDE SEQUENCE [LARGE SCALE GENOMIC DNA]</scope>
    <source>
        <strain evidence="1 2">373-A1</strain>
    </source>
</reference>
<sequence length="148" mass="16755">MTINSKSFDTFEELSQELDLIGFMSAYTNIPLSKINTYIKFDNIEFGGANDITYNKDESSFSITENHTYILLSRYIGKNVANSTNSFIIYANNIPISSLTQETSTNGDLNCNNYIFYTSTTPTDIKILNTGESNIQDFKCKFLILEID</sequence>
<dbReference type="AlphaFoldDB" id="A0A174VLE0"/>
<evidence type="ECO:0000313" key="2">
    <source>
        <dbReference type="Proteomes" id="UP000092714"/>
    </source>
</evidence>
<keyword evidence="2" id="KW-1185">Reference proteome</keyword>
<dbReference type="RefSeq" id="WP_055184333.1">
    <property type="nucleotide sequence ID" value="NZ_CABHIH010000001.1"/>
</dbReference>
<proteinExistence type="predicted"/>